<dbReference type="InterPro" id="IPR036761">
    <property type="entry name" value="TTHA0802/YceI-like_sf"/>
</dbReference>
<feature type="domain" description="Lipid/polyisoprenoid-binding YceI-like" evidence="1">
    <location>
        <begin position="20"/>
        <end position="177"/>
    </location>
</feature>
<dbReference type="RefSeq" id="WP_144247482.1">
    <property type="nucleotide sequence ID" value="NZ_VLPK01000001.1"/>
</dbReference>
<dbReference type="SUPFAM" id="SSF101874">
    <property type="entry name" value="YceI-like"/>
    <property type="match status" value="1"/>
</dbReference>
<proteinExistence type="predicted"/>
<dbReference type="OrthoDB" id="9811006at2"/>
<evidence type="ECO:0000313" key="3">
    <source>
        <dbReference type="Proteomes" id="UP000318733"/>
    </source>
</evidence>
<accession>A0A556MVU6</accession>
<dbReference type="EMBL" id="VLPK01000001">
    <property type="protein sequence ID" value="TSJ43919.1"/>
    <property type="molecule type" value="Genomic_DNA"/>
</dbReference>
<gene>
    <name evidence="2" type="ORF">FO440_06960</name>
</gene>
<dbReference type="Gene3D" id="2.40.128.110">
    <property type="entry name" value="Lipid/polyisoprenoid-binding, YceI-like"/>
    <property type="match status" value="1"/>
</dbReference>
<evidence type="ECO:0000313" key="2">
    <source>
        <dbReference type="EMBL" id="TSJ43919.1"/>
    </source>
</evidence>
<reference evidence="2 3" key="1">
    <citation type="submission" date="2019-07" db="EMBL/GenBank/DDBJ databases">
        <authorList>
            <person name="Huq M.A."/>
        </authorList>
    </citation>
    <scope>NUCLEOTIDE SEQUENCE [LARGE SCALE GENOMIC DNA]</scope>
    <source>
        <strain evidence="2 3">MAH-19</strain>
    </source>
</reference>
<dbReference type="PANTHER" id="PTHR34406">
    <property type="entry name" value="PROTEIN YCEI"/>
    <property type="match status" value="1"/>
</dbReference>
<dbReference type="Proteomes" id="UP000318733">
    <property type="component" value="Unassembled WGS sequence"/>
</dbReference>
<organism evidence="2 3">
    <name type="scientific">Mucilaginibacter corticis</name>
    <dbReference type="NCBI Taxonomy" id="2597670"/>
    <lineage>
        <taxon>Bacteria</taxon>
        <taxon>Pseudomonadati</taxon>
        <taxon>Bacteroidota</taxon>
        <taxon>Sphingobacteriia</taxon>
        <taxon>Sphingobacteriales</taxon>
        <taxon>Sphingobacteriaceae</taxon>
        <taxon>Mucilaginibacter</taxon>
    </lineage>
</organism>
<dbReference type="SMART" id="SM00867">
    <property type="entry name" value="YceI"/>
    <property type="match status" value="1"/>
</dbReference>
<name>A0A556MVU6_9SPHI</name>
<dbReference type="AlphaFoldDB" id="A0A556MVU6"/>
<comment type="caution">
    <text evidence="2">The sequence shown here is derived from an EMBL/GenBank/DDBJ whole genome shotgun (WGS) entry which is preliminary data.</text>
</comment>
<protein>
    <submittedName>
        <fullName evidence="2">YceI family protein</fullName>
    </submittedName>
</protein>
<sequence>MKRIVALVIPLLILVNIALAQKVVILKSNIKFQVKYLGVNTGGTINGLQLNMAFAPDNLNSSTIEAILDVKTINTDNDLRDGHLRSDEFFDIAKYPAITMKSISFKHKSGDNYTGQFNLTIKDKTKVFEIPFTYTTATANTATFKGGLKLNRLDFGIGGSSMVVGNEVSVSIEVDVAK</sequence>
<keyword evidence="3" id="KW-1185">Reference proteome</keyword>
<dbReference type="Pfam" id="PF04264">
    <property type="entry name" value="YceI"/>
    <property type="match status" value="1"/>
</dbReference>
<dbReference type="InterPro" id="IPR007372">
    <property type="entry name" value="Lipid/polyisoprenoid-bd_YceI"/>
</dbReference>
<dbReference type="PANTHER" id="PTHR34406:SF1">
    <property type="entry name" value="PROTEIN YCEI"/>
    <property type="match status" value="1"/>
</dbReference>
<evidence type="ECO:0000259" key="1">
    <source>
        <dbReference type="SMART" id="SM00867"/>
    </source>
</evidence>